<reference evidence="2" key="1">
    <citation type="submission" date="2022-11" db="UniProtKB">
        <authorList>
            <consortium name="WormBaseParasite"/>
        </authorList>
    </citation>
    <scope>IDENTIFICATION</scope>
</reference>
<sequence length="49" mass="5257">MNLIAQPMPPIHGKPILEPVRTISVASAIGDRPNEAQTTPAACETIFMK</sequence>
<protein>
    <submittedName>
        <fullName evidence="2">Uncharacterized protein</fullName>
    </submittedName>
</protein>
<name>A0A915I8B1_ROMCU</name>
<keyword evidence="1" id="KW-1185">Reference proteome</keyword>
<accession>A0A915I8B1</accession>
<organism evidence="1 2">
    <name type="scientific">Romanomermis culicivorax</name>
    <name type="common">Nematode worm</name>
    <dbReference type="NCBI Taxonomy" id="13658"/>
    <lineage>
        <taxon>Eukaryota</taxon>
        <taxon>Metazoa</taxon>
        <taxon>Ecdysozoa</taxon>
        <taxon>Nematoda</taxon>
        <taxon>Enoplea</taxon>
        <taxon>Dorylaimia</taxon>
        <taxon>Mermithida</taxon>
        <taxon>Mermithoidea</taxon>
        <taxon>Mermithidae</taxon>
        <taxon>Romanomermis</taxon>
    </lineage>
</organism>
<proteinExistence type="predicted"/>
<evidence type="ECO:0000313" key="1">
    <source>
        <dbReference type="Proteomes" id="UP000887565"/>
    </source>
</evidence>
<dbReference type="WBParaSite" id="nRc.2.0.1.t10102-RA">
    <property type="protein sequence ID" value="nRc.2.0.1.t10102-RA"/>
    <property type="gene ID" value="nRc.2.0.1.g10102"/>
</dbReference>
<dbReference type="Proteomes" id="UP000887565">
    <property type="component" value="Unplaced"/>
</dbReference>
<evidence type="ECO:0000313" key="2">
    <source>
        <dbReference type="WBParaSite" id="nRc.2.0.1.t10102-RA"/>
    </source>
</evidence>
<dbReference type="AlphaFoldDB" id="A0A915I8B1"/>